<accession>A0ACD3RL09</accession>
<dbReference type="EMBL" id="CM011677">
    <property type="protein sequence ID" value="TMS20286.1"/>
    <property type="molecule type" value="Genomic_DNA"/>
</dbReference>
<organism evidence="1 2">
    <name type="scientific">Larimichthys crocea</name>
    <name type="common">Large yellow croaker</name>
    <name type="synonym">Pseudosciaena crocea</name>
    <dbReference type="NCBI Taxonomy" id="215358"/>
    <lineage>
        <taxon>Eukaryota</taxon>
        <taxon>Metazoa</taxon>
        <taxon>Chordata</taxon>
        <taxon>Craniata</taxon>
        <taxon>Vertebrata</taxon>
        <taxon>Euteleostomi</taxon>
        <taxon>Actinopterygii</taxon>
        <taxon>Neopterygii</taxon>
        <taxon>Teleostei</taxon>
        <taxon>Neoteleostei</taxon>
        <taxon>Acanthomorphata</taxon>
        <taxon>Eupercaria</taxon>
        <taxon>Sciaenidae</taxon>
        <taxon>Larimichthys</taxon>
    </lineage>
</organism>
<dbReference type="Proteomes" id="UP000793456">
    <property type="component" value="Chromosome IV"/>
</dbReference>
<name>A0ACD3RL09_LARCR</name>
<protein>
    <submittedName>
        <fullName evidence="1">Uncharacterized protein</fullName>
    </submittedName>
</protein>
<reference evidence="1" key="1">
    <citation type="submission" date="2018-11" db="EMBL/GenBank/DDBJ databases">
        <title>The sequence and de novo assembly of Larimichthys crocea genome using PacBio and Hi-C technologies.</title>
        <authorList>
            <person name="Xu P."/>
            <person name="Chen B."/>
            <person name="Zhou Z."/>
            <person name="Ke Q."/>
            <person name="Wu Y."/>
            <person name="Bai H."/>
            <person name="Pu F."/>
        </authorList>
    </citation>
    <scope>NUCLEOTIDE SEQUENCE</scope>
    <source>
        <tissue evidence="1">Muscle</tissue>
    </source>
</reference>
<proteinExistence type="predicted"/>
<evidence type="ECO:0000313" key="1">
    <source>
        <dbReference type="EMBL" id="TMS20286.1"/>
    </source>
</evidence>
<sequence>MAEHLLQAASPVCGARVFVCVIGGHAAVVPALPSSTGSLPTALLLHRTEVDVCKPLGVSLHAVSNGAAPPPAVLPAAAVLPAYSTLPLMPGFLGAPHPAAAANPVTHAHTAATDWNTYYYNQTRGHKREYPQLAVQEVTSSDGAYIGQHSQGLGGQYADYFKRKRL</sequence>
<comment type="caution">
    <text evidence="1">The sequence shown here is derived from an EMBL/GenBank/DDBJ whole genome shotgun (WGS) entry which is preliminary data.</text>
</comment>
<keyword evidence="2" id="KW-1185">Reference proteome</keyword>
<evidence type="ECO:0000313" key="2">
    <source>
        <dbReference type="Proteomes" id="UP000793456"/>
    </source>
</evidence>
<gene>
    <name evidence="1" type="ORF">E3U43_006779</name>
</gene>